<keyword evidence="2" id="KW-1185">Reference proteome</keyword>
<accession>A0A9P6R238</accession>
<organism evidence="1 2">
    <name type="scientific">Linnemannia gamsii</name>
    <dbReference type="NCBI Taxonomy" id="64522"/>
    <lineage>
        <taxon>Eukaryota</taxon>
        <taxon>Fungi</taxon>
        <taxon>Fungi incertae sedis</taxon>
        <taxon>Mucoromycota</taxon>
        <taxon>Mortierellomycotina</taxon>
        <taxon>Mortierellomycetes</taxon>
        <taxon>Mortierellales</taxon>
        <taxon>Mortierellaceae</taxon>
        <taxon>Linnemannia</taxon>
    </lineage>
</organism>
<comment type="caution">
    <text evidence="1">The sequence shown here is derived from an EMBL/GenBank/DDBJ whole genome shotgun (WGS) entry which is preliminary data.</text>
</comment>
<dbReference type="Gene3D" id="3.80.10.10">
    <property type="entry name" value="Ribonuclease Inhibitor"/>
    <property type="match status" value="1"/>
</dbReference>
<dbReference type="InterPro" id="IPR032675">
    <property type="entry name" value="LRR_dom_sf"/>
</dbReference>
<evidence type="ECO:0000313" key="2">
    <source>
        <dbReference type="Proteomes" id="UP000823405"/>
    </source>
</evidence>
<dbReference type="SUPFAM" id="SSF81383">
    <property type="entry name" value="F-box domain"/>
    <property type="match status" value="1"/>
</dbReference>
<reference evidence="1" key="1">
    <citation type="journal article" date="2020" name="Fungal Divers.">
        <title>Resolving the Mortierellaceae phylogeny through synthesis of multi-gene phylogenetics and phylogenomics.</title>
        <authorList>
            <person name="Vandepol N."/>
            <person name="Liber J."/>
            <person name="Desiro A."/>
            <person name="Na H."/>
            <person name="Kennedy M."/>
            <person name="Barry K."/>
            <person name="Grigoriev I.V."/>
            <person name="Miller A.N."/>
            <person name="O'Donnell K."/>
            <person name="Stajich J.E."/>
            <person name="Bonito G."/>
        </authorList>
    </citation>
    <scope>NUCLEOTIDE SEQUENCE</scope>
    <source>
        <strain evidence="1">NVP60</strain>
    </source>
</reference>
<name>A0A9P6R238_9FUNG</name>
<dbReference type="Proteomes" id="UP000823405">
    <property type="component" value="Unassembled WGS sequence"/>
</dbReference>
<protein>
    <recommendedName>
        <fullName evidence="3">F-box domain-containing protein</fullName>
    </recommendedName>
</protein>
<evidence type="ECO:0008006" key="3">
    <source>
        <dbReference type="Google" id="ProtNLM"/>
    </source>
</evidence>
<proteinExistence type="predicted"/>
<dbReference type="InterPro" id="IPR036047">
    <property type="entry name" value="F-box-like_dom_sf"/>
</dbReference>
<gene>
    <name evidence="1" type="ORF">BGZ97_013214</name>
</gene>
<evidence type="ECO:0000313" key="1">
    <source>
        <dbReference type="EMBL" id="KAG0308926.1"/>
    </source>
</evidence>
<dbReference type="AlphaFoldDB" id="A0A9P6R238"/>
<dbReference type="EMBL" id="JAAAIN010000964">
    <property type="protein sequence ID" value="KAG0308926.1"/>
    <property type="molecule type" value="Genomic_DNA"/>
</dbReference>
<dbReference type="SUPFAM" id="SSF52047">
    <property type="entry name" value="RNI-like"/>
    <property type="match status" value="1"/>
</dbReference>
<dbReference type="OrthoDB" id="2432222at2759"/>
<sequence length="531" mass="60520">MTGILELPEEIRPFIGKFLDTNAIQACLLVSRSFHQSFEPILWQKVVIRNSKVDPVIGIKRVPIDVDALKTRTRDVHNYVIHDRVDSQFYELSFPHLKRLQLIGNSSAVSSRTLKNEDNGPLPFSYQTQVADQNRLVRLNPTTRTLVVTDLPATPNTKFWETIHSTWFSPQILHATGPVASTQEAANAFWKACTRFTELTLLRLTVEYSPILSTLTFPRIRYLNLETTPGVQSRWLRPQDHLVLMKACPQLKHLTWNASSFSSTSLSLSASALLLEFRQAIEQNHWPYLDSLDFCKLYISKPGGKELTLLLQDFPNRLTALRLESCQFNIRSLRLLKDPKFDSLRILKLFSGCGVTSKMALDILTSCPRIEVFRSTHIYVGDVDPSQPWVCKRLRSLTVCFIHRESTPSRAELDLNVYAQLAKMTDLTRLDLGQYSMGYTTSDPEFHLMDAINTLDLRLKAGLGHLSTLSKLRFFGFAFSFQVTGEAELLWMMEHWKELRTLVGQLGGIVWSALRAMEARGVEYRLSGRGI</sequence>